<dbReference type="Gene3D" id="3.30.70.1070">
    <property type="entry name" value="Sporulation related repeat"/>
    <property type="match status" value="1"/>
</dbReference>
<reference evidence="4 5" key="1">
    <citation type="journal article" date="2013" name="J. Microbiol. Biotechnol.">
        <title>Novosphingobium ginsenosidimutans sp. nov., with the ability to convert ginsenoside.</title>
        <authorList>
            <person name="Kim J.K."/>
            <person name="He D."/>
            <person name="Liu Q.M."/>
            <person name="Park H.Y."/>
            <person name="Jung M.S."/>
            <person name="Yoon M.H."/>
            <person name="Kim S.C."/>
            <person name="Im W.T."/>
        </authorList>
    </citation>
    <scope>NUCLEOTIDE SEQUENCE [LARGE SCALE GENOMIC DNA]</scope>
    <source>
        <strain evidence="4 5">FW-6</strain>
    </source>
</reference>
<name>A0A5B8RZW0_9SPHN</name>
<feature type="region of interest" description="Disordered" evidence="1">
    <location>
        <begin position="124"/>
        <end position="152"/>
    </location>
</feature>
<evidence type="ECO:0000259" key="3">
    <source>
        <dbReference type="PROSITE" id="PS51724"/>
    </source>
</evidence>
<dbReference type="InterPro" id="IPR036680">
    <property type="entry name" value="SPOR-like_sf"/>
</dbReference>
<dbReference type="AlphaFoldDB" id="A0A5B8RZW0"/>
<dbReference type="KEGG" id="ngf:FRF71_01585"/>
<keyword evidence="5" id="KW-1185">Reference proteome</keyword>
<keyword evidence="2" id="KW-0472">Membrane</keyword>
<dbReference type="EMBL" id="CP042345">
    <property type="protein sequence ID" value="QEA14929.1"/>
    <property type="molecule type" value="Genomic_DNA"/>
</dbReference>
<keyword evidence="2" id="KW-0812">Transmembrane</keyword>
<dbReference type="Pfam" id="PF05036">
    <property type="entry name" value="SPOR"/>
    <property type="match status" value="1"/>
</dbReference>
<dbReference type="OrthoDB" id="7390714at2"/>
<feature type="compositionally biased region" description="Low complexity" evidence="1">
    <location>
        <begin position="133"/>
        <end position="152"/>
    </location>
</feature>
<evidence type="ECO:0000256" key="2">
    <source>
        <dbReference type="SAM" id="Phobius"/>
    </source>
</evidence>
<evidence type="ECO:0000256" key="1">
    <source>
        <dbReference type="SAM" id="MobiDB-lite"/>
    </source>
</evidence>
<evidence type="ECO:0000313" key="4">
    <source>
        <dbReference type="EMBL" id="QEA14929.1"/>
    </source>
</evidence>
<proteinExistence type="predicted"/>
<gene>
    <name evidence="4" type="ORF">FRF71_01585</name>
</gene>
<organism evidence="4 5">
    <name type="scientific">Novosphingobium ginsenosidimutans</name>
    <dbReference type="NCBI Taxonomy" id="1176536"/>
    <lineage>
        <taxon>Bacteria</taxon>
        <taxon>Pseudomonadati</taxon>
        <taxon>Pseudomonadota</taxon>
        <taxon>Alphaproteobacteria</taxon>
        <taxon>Sphingomonadales</taxon>
        <taxon>Sphingomonadaceae</taxon>
        <taxon>Novosphingobium</taxon>
    </lineage>
</organism>
<dbReference type="SUPFAM" id="SSF110997">
    <property type="entry name" value="Sporulation related repeat"/>
    <property type="match status" value="1"/>
</dbReference>
<protein>
    <submittedName>
        <fullName evidence="4">SPOR domain-containing protein</fullName>
    </submittedName>
</protein>
<evidence type="ECO:0000313" key="5">
    <source>
        <dbReference type="Proteomes" id="UP000321172"/>
    </source>
</evidence>
<dbReference type="PROSITE" id="PS51724">
    <property type="entry name" value="SPOR"/>
    <property type="match status" value="1"/>
</dbReference>
<sequence length="239" mass="24519">MVGAMDDRRDEHDWDQHDDDRLETEQLELDAPEDRLPWLESAEDDDEYEGYDTSRLLVIFLGGLAVLVAVVGGIWWFTNRGPDPELVADGSVVAAPTEPYKTAPANPGGKTFDGTGDVSFAASEGQARPPVMAGPADAGTPTTAPAPTPAATAASTPAAASVGVGVQVGAYSSQATAEAGWAKLVAQANGALAGVSHRVIAGTADNGTIYRLQAVASDRASATALCGQLKAAGISCQVK</sequence>
<accession>A0A5B8RZW0</accession>
<dbReference type="Proteomes" id="UP000321172">
    <property type="component" value="Chromosome"/>
</dbReference>
<feature type="region of interest" description="Disordered" evidence="1">
    <location>
        <begin position="1"/>
        <end position="42"/>
    </location>
</feature>
<keyword evidence="2" id="KW-1133">Transmembrane helix</keyword>
<dbReference type="InterPro" id="IPR007730">
    <property type="entry name" value="SPOR-like_dom"/>
</dbReference>
<dbReference type="GO" id="GO:0042834">
    <property type="term" value="F:peptidoglycan binding"/>
    <property type="evidence" value="ECO:0007669"/>
    <property type="project" value="InterPro"/>
</dbReference>
<feature type="compositionally biased region" description="Basic and acidic residues" evidence="1">
    <location>
        <begin position="1"/>
        <end position="24"/>
    </location>
</feature>
<feature type="domain" description="SPOR" evidence="3">
    <location>
        <begin position="158"/>
        <end position="239"/>
    </location>
</feature>
<feature type="transmembrane region" description="Helical" evidence="2">
    <location>
        <begin position="56"/>
        <end position="77"/>
    </location>
</feature>